<reference evidence="2" key="1">
    <citation type="journal article" date="2015" name="Sci. Rep.">
        <title>The power of single molecule real-time sequencing technology in the de novo assembly of a eukaryotic genome.</title>
        <authorList>
            <person name="Sakai H."/>
            <person name="Naito K."/>
            <person name="Ogiso-Tanaka E."/>
            <person name="Takahashi Y."/>
            <person name="Iseki K."/>
            <person name="Muto C."/>
            <person name="Satou K."/>
            <person name="Teruya K."/>
            <person name="Shiroma A."/>
            <person name="Shimoji M."/>
            <person name="Hirano T."/>
            <person name="Itoh T."/>
            <person name="Kaga A."/>
            <person name="Tomooka N."/>
        </authorList>
    </citation>
    <scope>NUCLEOTIDE SEQUENCE</scope>
</reference>
<evidence type="ECO:0000256" key="1">
    <source>
        <dbReference type="SAM" id="MobiDB-lite"/>
    </source>
</evidence>
<feature type="non-terminal residue" evidence="2">
    <location>
        <position position="1"/>
    </location>
</feature>
<feature type="region of interest" description="Disordered" evidence="1">
    <location>
        <begin position="1"/>
        <end position="46"/>
    </location>
</feature>
<feature type="region of interest" description="Disordered" evidence="1">
    <location>
        <begin position="77"/>
        <end position="116"/>
    </location>
</feature>
<feature type="compositionally biased region" description="Polar residues" evidence="1">
    <location>
        <begin position="1"/>
        <end position="10"/>
    </location>
</feature>
<gene>
    <name evidence="2" type="primary">Vigan.UMG088000</name>
    <name evidence="2" type="ORF">VIGAN_UM088000</name>
</gene>
<accession>A0A0S3TE19</accession>
<dbReference type="EMBL" id="AP015322">
    <property type="protein sequence ID" value="BAU03369.1"/>
    <property type="molecule type" value="Genomic_DNA"/>
</dbReference>
<name>A0A0S3TE19_PHAAN</name>
<protein>
    <submittedName>
        <fullName evidence="2">Uncharacterized protein</fullName>
    </submittedName>
</protein>
<dbReference type="AlphaFoldDB" id="A0A0S3TE19"/>
<feature type="compositionally biased region" description="Polar residues" evidence="1">
    <location>
        <begin position="99"/>
        <end position="108"/>
    </location>
</feature>
<organism evidence="2">
    <name type="scientific">Vigna angularis var. angularis</name>
    <dbReference type="NCBI Taxonomy" id="157739"/>
    <lineage>
        <taxon>Eukaryota</taxon>
        <taxon>Viridiplantae</taxon>
        <taxon>Streptophyta</taxon>
        <taxon>Embryophyta</taxon>
        <taxon>Tracheophyta</taxon>
        <taxon>Spermatophyta</taxon>
        <taxon>Magnoliopsida</taxon>
        <taxon>eudicotyledons</taxon>
        <taxon>Gunneridae</taxon>
        <taxon>Pentapetalae</taxon>
        <taxon>rosids</taxon>
        <taxon>fabids</taxon>
        <taxon>Fabales</taxon>
        <taxon>Fabaceae</taxon>
        <taxon>Papilionoideae</taxon>
        <taxon>50 kb inversion clade</taxon>
        <taxon>NPAAA clade</taxon>
        <taxon>indigoferoid/millettioid clade</taxon>
        <taxon>Phaseoleae</taxon>
        <taxon>Vigna</taxon>
    </lineage>
</organism>
<sequence>QQEIQDASSSLERDVHPAAAASPRPTTGPHEVQQLPAATREPSRGSLHVQLALKWCDGEKKSGPEGGLHLDSRVSTFNEERSGPASGSYISTGGGIQHFPTTRATLPSRSKGASRRSRCVLGEIYLEVSSR</sequence>
<proteinExistence type="predicted"/>
<evidence type="ECO:0000313" key="2">
    <source>
        <dbReference type="EMBL" id="BAU03369.1"/>
    </source>
</evidence>